<dbReference type="EMBL" id="AUZX01010050">
    <property type="protein sequence ID" value="EQD49360.1"/>
    <property type="molecule type" value="Genomic_DNA"/>
</dbReference>
<proteinExistence type="predicted"/>
<dbReference type="Pfam" id="PF02154">
    <property type="entry name" value="FliM"/>
    <property type="match status" value="1"/>
</dbReference>
<evidence type="ECO:0000256" key="1">
    <source>
        <dbReference type="ARBA" id="ARBA00022500"/>
    </source>
</evidence>
<accession>T1B536</accession>
<dbReference type="InterPro" id="IPR028976">
    <property type="entry name" value="CheC-like_sf"/>
</dbReference>
<dbReference type="Gene3D" id="3.40.1550.10">
    <property type="entry name" value="CheC-like"/>
    <property type="match status" value="1"/>
</dbReference>
<name>T1B536_9ZZZZ</name>
<reference evidence="2" key="1">
    <citation type="submission" date="2013-08" db="EMBL/GenBank/DDBJ databases">
        <authorList>
            <person name="Mendez C."/>
            <person name="Richter M."/>
            <person name="Ferrer M."/>
            <person name="Sanchez J."/>
        </authorList>
    </citation>
    <scope>NUCLEOTIDE SEQUENCE</scope>
</reference>
<dbReference type="AlphaFoldDB" id="T1B536"/>
<dbReference type="GO" id="GO:0006935">
    <property type="term" value="P:chemotaxis"/>
    <property type="evidence" value="ECO:0007669"/>
    <property type="project" value="UniProtKB-KW"/>
</dbReference>
<dbReference type="GO" id="GO:0071973">
    <property type="term" value="P:bacterial-type flagellum-dependent cell motility"/>
    <property type="evidence" value="ECO:0007669"/>
    <property type="project" value="InterPro"/>
</dbReference>
<keyword evidence="1" id="KW-0145">Chemotaxis</keyword>
<sequence>MPFRLNIGELEQKPWEDVITILEDPASIAVFSLPPLPSKALWHMPIELVMRLIDMRLGGNGRGENPRRSLSDLERVIVR</sequence>
<dbReference type="GO" id="GO:0009425">
    <property type="term" value="C:bacterial-type flagellum basal body"/>
    <property type="evidence" value="ECO:0007669"/>
    <property type="project" value="InterPro"/>
</dbReference>
<dbReference type="GO" id="GO:0003774">
    <property type="term" value="F:cytoskeletal motor activity"/>
    <property type="evidence" value="ECO:0007669"/>
    <property type="project" value="InterPro"/>
</dbReference>
<gene>
    <name evidence="2" type="ORF">B1A_13712</name>
</gene>
<reference evidence="2" key="2">
    <citation type="journal article" date="2014" name="ISME J.">
        <title>Microbial stratification in low pH oxic and suboxic macroscopic growths along an acid mine drainage.</title>
        <authorList>
            <person name="Mendez-Garcia C."/>
            <person name="Mesa V."/>
            <person name="Sprenger R.R."/>
            <person name="Richter M."/>
            <person name="Diez M.S."/>
            <person name="Solano J."/>
            <person name="Bargiela R."/>
            <person name="Golyshina O.V."/>
            <person name="Manteca A."/>
            <person name="Ramos J.L."/>
            <person name="Gallego J.R."/>
            <person name="Llorente I."/>
            <person name="Martins Dos Santos V.A."/>
            <person name="Jensen O.N."/>
            <person name="Pelaez A.I."/>
            <person name="Sanchez J."/>
            <person name="Ferrer M."/>
        </authorList>
    </citation>
    <scope>NUCLEOTIDE SEQUENCE</scope>
</reference>
<keyword evidence="2" id="KW-0966">Cell projection</keyword>
<keyword evidence="2" id="KW-0282">Flagellum</keyword>
<feature type="non-terminal residue" evidence="2">
    <location>
        <position position="79"/>
    </location>
</feature>
<keyword evidence="2" id="KW-0969">Cilium</keyword>
<protein>
    <submittedName>
        <fullName evidence="2">Flagellar motor switch protein FliM</fullName>
    </submittedName>
</protein>
<evidence type="ECO:0000313" key="2">
    <source>
        <dbReference type="EMBL" id="EQD49360.1"/>
    </source>
</evidence>
<dbReference type="InterPro" id="IPR001689">
    <property type="entry name" value="Flag_FliM"/>
</dbReference>
<comment type="caution">
    <text evidence="2">The sequence shown here is derived from an EMBL/GenBank/DDBJ whole genome shotgun (WGS) entry which is preliminary data.</text>
</comment>
<organism evidence="2">
    <name type="scientific">mine drainage metagenome</name>
    <dbReference type="NCBI Taxonomy" id="410659"/>
    <lineage>
        <taxon>unclassified sequences</taxon>
        <taxon>metagenomes</taxon>
        <taxon>ecological metagenomes</taxon>
    </lineage>
</organism>